<organism evidence="3 4">
    <name type="scientific">Saccharopolyspora gregorii</name>
    <dbReference type="NCBI Taxonomy" id="33914"/>
    <lineage>
        <taxon>Bacteria</taxon>
        <taxon>Bacillati</taxon>
        <taxon>Actinomycetota</taxon>
        <taxon>Actinomycetes</taxon>
        <taxon>Pseudonocardiales</taxon>
        <taxon>Pseudonocardiaceae</taxon>
        <taxon>Saccharopolyspora</taxon>
    </lineage>
</organism>
<proteinExistence type="predicted"/>
<accession>A0ABP6S362</accession>
<evidence type="ECO:0000313" key="4">
    <source>
        <dbReference type="Proteomes" id="UP001500483"/>
    </source>
</evidence>
<dbReference type="PANTHER" id="PTHR47572:SF5">
    <property type="entry name" value="BLR2277 PROTEIN"/>
    <property type="match status" value="1"/>
</dbReference>
<dbReference type="InterPro" id="IPR011042">
    <property type="entry name" value="6-blade_b-propeller_TolB-like"/>
</dbReference>
<evidence type="ECO:0000313" key="3">
    <source>
        <dbReference type="EMBL" id="GAA3366882.1"/>
    </source>
</evidence>
<sequence>MQQRRVPLHDRDGLSVPGGQPDDYSGGRLQRVTLDGEVTDVCTEVDGRPLRGPNDLVFGRRRRLLLTDFGKTARGRWTWAGLYYALPDGSRVEEMVFPLHQPNGVGLSPDGDRVHVAETGSGRVWSWEVLGPADVRRGAELLHGFSGGADAGFARGGLGGQRCAWRR</sequence>
<protein>
    <recommendedName>
        <fullName evidence="2">SMP-30/Gluconolactonase/LRE-like region domain-containing protein</fullName>
    </recommendedName>
</protein>
<gene>
    <name evidence="3" type="ORF">GCM10020366_72030</name>
</gene>
<dbReference type="SUPFAM" id="SSF63829">
    <property type="entry name" value="Calcium-dependent phosphotriesterase"/>
    <property type="match status" value="1"/>
</dbReference>
<evidence type="ECO:0000259" key="2">
    <source>
        <dbReference type="Pfam" id="PF08450"/>
    </source>
</evidence>
<keyword evidence="4" id="KW-1185">Reference proteome</keyword>
<evidence type="ECO:0000256" key="1">
    <source>
        <dbReference type="SAM" id="MobiDB-lite"/>
    </source>
</evidence>
<feature type="domain" description="SMP-30/Gluconolactonase/LRE-like region" evidence="2">
    <location>
        <begin position="35"/>
        <end position="129"/>
    </location>
</feature>
<dbReference type="InterPro" id="IPR051262">
    <property type="entry name" value="SMP-30/CGR1_Lactonase"/>
</dbReference>
<dbReference type="Pfam" id="PF08450">
    <property type="entry name" value="SGL"/>
    <property type="match status" value="1"/>
</dbReference>
<dbReference type="EMBL" id="BAAAYK010000048">
    <property type="protein sequence ID" value="GAA3366882.1"/>
    <property type="molecule type" value="Genomic_DNA"/>
</dbReference>
<dbReference type="Gene3D" id="2.120.10.30">
    <property type="entry name" value="TolB, C-terminal domain"/>
    <property type="match status" value="1"/>
</dbReference>
<dbReference type="PANTHER" id="PTHR47572">
    <property type="entry name" value="LIPOPROTEIN-RELATED"/>
    <property type="match status" value="1"/>
</dbReference>
<dbReference type="RefSeq" id="WP_344931723.1">
    <property type="nucleotide sequence ID" value="NZ_BAAAYK010000048.1"/>
</dbReference>
<comment type="caution">
    <text evidence="3">The sequence shown here is derived from an EMBL/GenBank/DDBJ whole genome shotgun (WGS) entry which is preliminary data.</text>
</comment>
<feature type="region of interest" description="Disordered" evidence="1">
    <location>
        <begin position="1"/>
        <end position="28"/>
    </location>
</feature>
<name>A0ABP6S362_9PSEU</name>
<reference evidence="4" key="1">
    <citation type="journal article" date="2019" name="Int. J. Syst. Evol. Microbiol.">
        <title>The Global Catalogue of Microorganisms (GCM) 10K type strain sequencing project: providing services to taxonomists for standard genome sequencing and annotation.</title>
        <authorList>
            <consortium name="The Broad Institute Genomics Platform"/>
            <consortium name="The Broad Institute Genome Sequencing Center for Infectious Disease"/>
            <person name="Wu L."/>
            <person name="Ma J."/>
        </authorList>
    </citation>
    <scope>NUCLEOTIDE SEQUENCE [LARGE SCALE GENOMIC DNA]</scope>
    <source>
        <strain evidence="4">JCM 9687</strain>
    </source>
</reference>
<dbReference type="Proteomes" id="UP001500483">
    <property type="component" value="Unassembled WGS sequence"/>
</dbReference>
<dbReference type="InterPro" id="IPR013658">
    <property type="entry name" value="SGL"/>
</dbReference>